<reference evidence="2" key="1">
    <citation type="journal article" date="2019" name="Int. J. Syst. Evol. Microbiol.">
        <title>The Global Catalogue of Microorganisms (GCM) 10K type strain sequencing project: providing services to taxonomists for standard genome sequencing and annotation.</title>
        <authorList>
            <consortium name="The Broad Institute Genomics Platform"/>
            <consortium name="The Broad Institute Genome Sequencing Center for Infectious Disease"/>
            <person name="Wu L."/>
            <person name="Ma J."/>
        </authorList>
    </citation>
    <scope>NUCLEOTIDE SEQUENCE [LARGE SCALE GENOMIC DNA]</scope>
    <source>
        <strain evidence="2">NBRC 103627</strain>
    </source>
</reference>
<keyword evidence="2" id="KW-1185">Reference proteome</keyword>
<proteinExistence type="predicted"/>
<gene>
    <name evidence="1" type="ORF">ACFO3N_13090</name>
</gene>
<protein>
    <submittedName>
        <fullName evidence="1">Polymer-forming cytoskeletal protein</fullName>
    </submittedName>
</protein>
<accession>A0ABV8ZE74</accession>
<organism evidence="1 2">
    <name type="scientific">Flavobacterium chungangensis</name>
    <dbReference type="NCBI Taxonomy" id="2708132"/>
    <lineage>
        <taxon>Bacteria</taxon>
        <taxon>Pseudomonadati</taxon>
        <taxon>Bacteroidota</taxon>
        <taxon>Flavobacteriia</taxon>
        <taxon>Flavobacteriales</taxon>
        <taxon>Flavobacteriaceae</taxon>
        <taxon>Flavobacterium</taxon>
    </lineage>
</organism>
<dbReference type="Proteomes" id="UP001596003">
    <property type="component" value="Unassembled WGS sequence"/>
</dbReference>
<comment type="caution">
    <text evidence="1">The sequence shown here is derived from an EMBL/GenBank/DDBJ whole genome shotgun (WGS) entry which is preliminary data.</text>
</comment>
<dbReference type="RefSeq" id="WP_379798361.1">
    <property type="nucleotide sequence ID" value="NZ_JBHSFY010000007.1"/>
</dbReference>
<name>A0ABV8ZE74_9FLAO</name>
<sequence>MIFKKSTSINTNKMQTSNFKLITIAEIKNKYPFLTEDEKFDYFDEWEDEDFFLTAEENVNFEGSFYLDLYEDKEKKWLTNLLNFSTKNIEEIRIEGIFINGDFSVSGSIINAEGDYGLYVFISGSVNCQSLLLGGANVEVKGNVTAKEVVMTYYNHGSFNCSGSVNSPVFIVTDHNTAFAQKKIDLFYYNDRDKIDPKNECEYDDETDEEIISNELRKLLDNPLIETFEELERDLARGELVLKQNNPPAKIYEYWRDRVLANYRDLKLVPKQFKTEELCNLALNITFHALPFIDQDLITSELCEKLVNKDGFAIQVIPDEFITKELCFKAAESGTMLRLIPEEYYSEELILLVFKNGRHESDINDVPSLFITENLLVEYVKIGKGLWLDKACKATRIDKLQVLKQVIDSGIQYLDNIFGNHFSKEAVEYAFSIYKNDEDWNKYVQKYKQKFERLGLNEYL</sequence>
<evidence type="ECO:0000313" key="2">
    <source>
        <dbReference type="Proteomes" id="UP001596003"/>
    </source>
</evidence>
<evidence type="ECO:0000313" key="1">
    <source>
        <dbReference type="EMBL" id="MFC4478003.1"/>
    </source>
</evidence>
<dbReference type="EMBL" id="JBHSFY010000007">
    <property type="protein sequence ID" value="MFC4478003.1"/>
    <property type="molecule type" value="Genomic_DNA"/>
</dbReference>